<dbReference type="OrthoDB" id="9760715at2"/>
<dbReference type="InterPro" id="IPR000330">
    <property type="entry name" value="SNF2_N"/>
</dbReference>
<dbReference type="InterPro" id="IPR027417">
    <property type="entry name" value="P-loop_NTPase"/>
</dbReference>
<comment type="caution">
    <text evidence="2">The sequence shown here is derived from an EMBL/GenBank/DDBJ whole genome shotgun (WGS) entry which is preliminary data.</text>
</comment>
<dbReference type="Proteomes" id="UP000288812">
    <property type="component" value="Unassembled WGS sequence"/>
</dbReference>
<keyword evidence="3" id="KW-1185">Reference proteome</keyword>
<organism evidence="2 3">
    <name type="scientific">Anaerosphaera multitolerans</name>
    <dbReference type="NCBI Taxonomy" id="2487351"/>
    <lineage>
        <taxon>Bacteria</taxon>
        <taxon>Bacillati</taxon>
        <taxon>Bacillota</taxon>
        <taxon>Tissierellia</taxon>
        <taxon>Tissierellales</taxon>
        <taxon>Peptoniphilaceae</taxon>
        <taxon>Anaerosphaera</taxon>
    </lineage>
</organism>
<keyword evidence="2" id="KW-0547">Nucleotide-binding</keyword>
<keyword evidence="2" id="KW-0067">ATP-binding</keyword>
<name>A0A437S8H4_9FIRM</name>
<dbReference type="InterPro" id="IPR014001">
    <property type="entry name" value="Helicase_ATP-bd"/>
</dbReference>
<dbReference type="RefSeq" id="WP_127723050.1">
    <property type="nucleotide sequence ID" value="NZ_RLIH01000002.1"/>
</dbReference>
<protein>
    <submittedName>
        <fullName evidence="2">DEAD/DEAH box helicase</fullName>
    </submittedName>
</protein>
<dbReference type="GO" id="GO:0005524">
    <property type="term" value="F:ATP binding"/>
    <property type="evidence" value="ECO:0007669"/>
    <property type="project" value="InterPro"/>
</dbReference>
<dbReference type="Gene3D" id="3.40.50.300">
    <property type="entry name" value="P-loop containing nucleotide triphosphate hydrolases"/>
    <property type="match status" value="1"/>
</dbReference>
<evidence type="ECO:0000313" key="2">
    <source>
        <dbReference type="EMBL" id="RVU55400.1"/>
    </source>
</evidence>
<proteinExistence type="predicted"/>
<evidence type="ECO:0000313" key="3">
    <source>
        <dbReference type="Proteomes" id="UP000288812"/>
    </source>
</evidence>
<dbReference type="AlphaFoldDB" id="A0A437S8H4"/>
<dbReference type="CDD" id="cd18013">
    <property type="entry name" value="DEXQc_bact_SNF2"/>
    <property type="match status" value="1"/>
</dbReference>
<dbReference type="InterPro" id="IPR038718">
    <property type="entry name" value="SNF2-like_sf"/>
</dbReference>
<reference evidence="2 3" key="1">
    <citation type="submission" date="2018-11" db="EMBL/GenBank/DDBJ databases">
        <title>Genome sequencing and assembly of Anaerosphaera sp. nov., GS7-6-2.</title>
        <authorList>
            <person name="Rettenmaier R."/>
            <person name="Liebl W."/>
            <person name="Zverlov V."/>
        </authorList>
    </citation>
    <scope>NUCLEOTIDE SEQUENCE [LARGE SCALE GENOMIC DNA]</scope>
    <source>
        <strain evidence="2 3">GS7-6-2</strain>
    </source>
</reference>
<dbReference type="Pfam" id="PF00176">
    <property type="entry name" value="SNF2-rel_dom"/>
    <property type="match status" value="1"/>
</dbReference>
<evidence type="ECO:0000259" key="1">
    <source>
        <dbReference type="PROSITE" id="PS51192"/>
    </source>
</evidence>
<dbReference type="SMART" id="SM00487">
    <property type="entry name" value="DEXDc"/>
    <property type="match status" value="1"/>
</dbReference>
<dbReference type="PROSITE" id="PS51192">
    <property type="entry name" value="HELICASE_ATP_BIND_1"/>
    <property type="match status" value="1"/>
</dbReference>
<dbReference type="Gene3D" id="3.40.50.10810">
    <property type="entry name" value="Tandem AAA-ATPase domain"/>
    <property type="match status" value="1"/>
</dbReference>
<accession>A0A437S8H4</accession>
<keyword evidence="2" id="KW-0347">Helicase</keyword>
<dbReference type="PANTHER" id="PTHR10799">
    <property type="entry name" value="SNF2/RAD54 HELICASE FAMILY"/>
    <property type="match status" value="1"/>
</dbReference>
<sequence length="448" mass="51229">MQYKAHDYQEYAKEEIIKKKACGLFLEPGLGKTVITLSAIWELMFDYFEISKVLVIAPLRVAENTWTEELEKWDHLTFLRISKVLGSEKERIEALKTPADIYVINRENVAWLCKLCDWDFDMLVIDELSSFKNPSSKRFKALRKKRPGIDRVVGLTGTPSTNGLMDLWSEIYLLDQGKRLGKTIGSYRADFFVPDRMNGYIVYSYKPRPGAEEFIYSLLSDLCVSMKSRDFLEIPERLERDVKVKLPETAKGIYKEMEREMVAKFTDKTIDAVNAAVLTNKLIQMASGAVYDDQGNTAELHSSKLDALEDLIEAANGKPVLIYYNYRHERSRINERFKDAVEIKTPEDFKAWNKGEISIAMAHPASMGHGLNLQHGGSTVIWFSLPWSLELYSQANARLWRQGQKDTVVIFRLLAEGTIDRDVARALEKKDITQEALMQAVKARVTDG</sequence>
<gene>
    <name evidence="2" type="ORF">EF514_01325</name>
</gene>
<dbReference type="GO" id="GO:0004386">
    <property type="term" value="F:helicase activity"/>
    <property type="evidence" value="ECO:0007669"/>
    <property type="project" value="UniProtKB-KW"/>
</dbReference>
<dbReference type="SUPFAM" id="SSF52540">
    <property type="entry name" value="P-loop containing nucleoside triphosphate hydrolases"/>
    <property type="match status" value="2"/>
</dbReference>
<dbReference type="EMBL" id="RLIH01000002">
    <property type="protein sequence ID" value="RVU55400.1"/>
    <property type="molecule type" value="Genomic_DNA"/>
</dbReference>
<keyword evidence="2" id="KW-0378">Hydrolase</keyword>
<feature type="domain" description="Helicase ATP-binding" evidence="1">
    <location>
        <begin position="13"/>
        <end position="177"/>
    </location>
</feature>